<dbReference type="AlphaFoldDB" id="I0IGR2"/>
<dbReference type="eggNOG" id="COG0698">
    <property type="taxonomic scope" value="Bacteria"/>
</dbReference>
<comment type="similarity">
    <text evidence="1">Belongs to the LacAB/RpiB family.</text>
</comment>
<dbReference type="NCBIfam" id="NF004051">
    <property type="entry name" value="PRK05571.1"/>
    <property type="match status" value="1"/>
</dbReference>
<accession>I0IGR2</accession>
<dbReference type="EC" id="5.3.1.6" evidence="2"/>
<dbReference type="Proteomes" id="UP000007881">
    <property type="component" value="Chromosome"/>
</dbReference>
<dbReference type="STRING" id="1142394.PSMK_22910"/>
<reference evidence="2 3" key="1">
    <citation type="submission" date="2012-02" db="EMBL/GenBank/DDBJ databases">
        <title>Complete genome sequence of Phycisphaera mikurensis NBRC 102666.</title>
        <authorList>
            <person name="Ankai A."/>
            <person name="Hosoyama A."/>
            <person name="Terui Y."/>
            <person name="Sekine M."/>
            <person name="Fukai R."/>
            <person name="Kato Y."/>
            <person name="Nakamura S."/>
            <person name="Yamada-Narita S."/>
            <person name="Kawakoshi A."/>
            <person name="Fukunaga Y."/>
            <person name="Yamazaki S."/>
            <person name="Fujita N."/>
        </authorList>
    </citation>
    <scope>NUCLEOTIDE SEQUENCE [LARGE SCALE GENOMIC DNA]</scope>
    <source>
        <strain evidence="3">NBRC 102666 / KCTC 22515 / FYK2301M01</strain>
    </source>
</reference>
<dbReference type="GO" id="GO:0009052">
    <property type="term" value="P:pentose-phosphate shunt, non-oxidative branch"/>
    <property type="evidence" value="ECO:0007669"/>
    <property type="project" value="TreeGrafter"/>
</dbReference>
<dbReference type="HOGENOM" id="CLU_091396_4_1_0"/>
<dbReference type="PIRSF" id="PIRSF005384">
    <property type="entry name" value="RpiB_LacA_B"/>
    <property type="match status" value="1"/>
</dbReference>
<dbReference type="Pfam" id="PF02502">
    <property type="entry name" value="LacAB_rpiB"/>
    <property type="match status" value="1"/>
</dbReference>
<dbReference type="Gene3D" id="3.40.1400.10">
    <property type="entry name" value="Sugar-phosphate isomerase, RpiB/LacA/LacB"/>
    <property type="match status" value="1"/>
</dbReference>
<gene>
    <name evidence="2" type="primary">rpiB</name>
    <name evidence="2" type="ordered locus">PSMK_22910</name>
</gene>
<dbReference type="PANTHER" id="PTHR30345">
    <property type="entry name" value="RIBOSE-5-PHOSPHATE ISOMERASE B"/>
    <property type="match status" value="1"/>
</dbReference>
<dbReference type="KEGG" id="phm:PSMK_22910"/>
<evidence type="ECO:0000313" key="2">
    <source>
        <dbReference type="EMBL" id="BAM04450.1"/>
    </source>
</evidence>
<dbReference type="InterPro" id="IPR036569">
    <property type="entry name" value="RpiB_LacA_LacB_sf"/>
</dbReference>
<dbReference type="GO" id="GO:0019316">
    <property type="term" value="P:D-allose catabolic process"/>
    <property type="evidence" value="ECO:0007669"/>
    <property type="project" value="TreeGrafter"/>
</dbReference>
<evidence type="ECO:0000313" key="3">
    <source>
        <dbReference type="Proteomes" id="UP000007881"/>
    </source>
</evidence>
<dbReference type="OrthoDB" id="1778624at2"/>
<dbReference type="SUPFAM" id="SSF89623">
    <property type="entry name" value="Ribose/Galactose isomerase RpiB/AlsB"/>
    <property type="match status" value="1"/>
</dbReference>
<dbReference type="GO" id="GO:0004751">
    <property type="term" value="F:ribose-5-phosphate isomerase activity"/>
    <property type="evidence" value="ECO:0007669"/>
    <property type="project" value="UniProtKB-EC"/>
</dbReference>
<dbReference type="EMBL" id="AP012338">
    <property type="protein sequence ID" value="BAM04450.1"/>
    <property type="molecule type" value="Genomic_DNA"/>
</dbReference>
<dbReference type="InterPro" id="IPR003500">
    <property type="entry name" value="RpiB_LacA_LacB"/>
</dbReference>
<dbReference type="NCBIfam" id="TIGR00689">
    <property type="entry name" value="rpiB_lacA_lacB"/>
    <property type="match status" value="1"/>
</dbReference>
<dbReference type="RefSeq" id="WP_014437665.1">
    <property type="nucleotide sequence ID" value="NC_017080.1"/>
</dbReference>
<keyword evidence="2" id="KW-0413">Isomerase</keyword>
<dbReference type="PANTHER" id="PTHR30345:SF0">
    <property type="entry name" value="DNA DAMAGE-REPAIR_TOLERATION PROTEIN DRT102"/>
    <property type="match status" value="1"/>
</dbReference>
<name>I0IGR2_PHYMF</name>
<evidence type="ECO:0000256" key="1">
    <source>
        <dbReference type="ARBA" id="ARBA00008754"/>
    </source>
</evidence>
<keyword evidence="3" id="KW-1185">Reference proteome</keyword>
<dbReference type="PATRIC" id="fig|1142394.8.peg.2366"/>
<proteinExistence type="inferred from homology"/>
<sequence>MRVSIGADHRGHDALQQLLPLFEQRGIAVAVIADCGGDVCDYPDMAIAVCRSVLSGDAERGVLLCGTGMGSCLAANKLRGIRAAQAQDEIAAETARGYLDVNVLCLAADLLGPRLLERIVTTFLETPFAGGRHEKRLEKILALEAD</sequence>
<organism evidence="2 3">
    <name type="scientific">Phycisphaera mikurensis (strain NBRC 102666 / KCTC 22515 / FYK2301M01)</name>
    <dbReference type="NCBI Taxonomy" id="1142394"/>
    <lineage>
        <taxon>Bacteria</taxon>
        <taxon>Pseudomonadati</taxon>
        <taxon>Planctomycetota</taxon>
        <taxon>Phycisphaerae</taxon>
        <taxon>Phycisphaerales</taxon>
        <taxon>Phycisphaeraceae</taxon>
        <taxon>Phycisphaera</taxon>
    </lineage>
</organism>
<protein>
    <submittedName>
        <fullName evidence="2">Ribose-5-phosphate isomerase B</fullName>
        <ecNumber evidence="2">5.3.1.6</ecNumber>
    </submittedName>
</protein>